<dbReference type="Proteomes" id="UP001138757">
    <property type="component" value="Unassembled WGS sequence"/>
</dbReference>
<reference evidence="2" key="1">
    <citation type="submission" date="2021-05" db="EMBL/GenBank/DDBJ databases">
        <title>Genome of Sphingobium sp. strain.</title>
        <authorList>
            <person name="Fan R."/>
        </authorList>
    </citation>
    <scope>NUCLEOTIDE SEQUENCE</scope>
    <source>
        <strain evidence="2">H33</strain>
    </source>
</reference>
<dbReference type="NCBIfam" id="TIGR02595">
    <property type="entry name" value="PEP_CTERM"/>
    <property type="match status" value="1"/>
</dbReference>
<dbReference type="InterPro" id="IPR013424">
    <property type="entry name" value="Ice-binding_C"/>
</dbReference>
<gene>
    <name evidence="2" type="ORF">KK488_14595</name>
</gene>
<comment type="caution">
    <text evidence="2">The sequence shown here is derived from an EMBL/GenBank/DDBJ whole genome shotgun (WGS) entry which is preliminary data.</text>
</comment>
<evidence type="ECO:0000313" key="2">
    <source>
        <dbReference type="EMBL" id="MBT2188181.1"/>
    </source>
</evidence>
<organism evidence="2 3">
    <name type="scientific">Sphingobium nicotianae</name>
    <dbReference type="NCBI Taxonomy" id="2782607"/>
    <lineage>
        <taxon>Bacteria</taxon>
        <taxon>Pseudomonadati</taxon>
        <taxon>Pseudomonadota</taxon>
        <taxon>Alphaproteobacteria</taxon>
        <taxon>Sphingomonadales</taxon>
        <taxon>Sphingomonadaceae</taxon>
        <taxon>Sphingobium</taxon>
    </lineage>
</organism>
<protein>
    <submittedName>
        <fullName evidence="2">PEP-CTERM sorting domain-containing protein</fullName>
    </submittedName>
</protein>
<accession>A0A9X1DE12</accession>
<keyword evidence="3" id="KW-1185">Reference proteome</keyword>
<dbReference type="Pfam" id="PF07589">
    <property type="entry name" value="PEP-CTERM"/>
    <property type="match status" value="1"/>
</dbReference>
<dbReference type="AlphaFoldDB" id="A0A9X1DE12"/>
<evidence type="ECO:0000313" key="3">
    <source>
        <dbReference type="Proteomes" id="UP001138757"/>
    </source>
</evidence>
<dbReference type="EMBL" id="JAHGAW010000009">
    <property type="protein sequence ID" value="MBT2188181.1"/>
    <property type="molecule type" value="Genomic_DNA"/>
</dbReference>
<dbReference type="NCBIfam" id="NF035944">
    <property type="entry name" value="PEPxxWA-CTERM"/>
    <property type="match status" value="1"/>
</dbReference>
<evidence type="ECO:0000259" key="1">
    <source>
        <dbReference type="Pfam" id="PF07589"/>
    </source>
</evidence>
<proteinExistence type="predicted"/>
<name>A0A9X1DE12_9SPHN</name>
<sequence length="102" mass="11066">MALSLYDFASSSYVVVDFPFVTGGQNLDTLFTHFSYTFTTAGGRLDLQFDNYLSDTTDVDAFLDNVRVSGAVPEPATWAMMIGGFALAGTAMRRRKAAVSFA</sequence>
<feature type="domain" description="Ice-binding protein C-terminal" evidence="1">
    <location>
        <begin position="71"/>
        <end position="95"/>
    </location>
</feature>